<dbReference type="EMBL" id="GBRH01271665">
    <property type="protein sequence ID" value="JAD26230.1"/>
    <property type="molecule type" value="Transcribed_RNA"/>
</dbReference>
<organism evidence="1">
    <name type="scientific">Arundo donax</name>
    <name type="common">Giant reed</name>
    <name type="synonym">Donax arundinaceus</name>
    <dbReference type="NCBI Taxonomy" id="35708"/>
    <lineage>
        <taxon>Eukaryota</taxon>
        <taxon>Viridiplantae</taxon>
        <taxon>Streptophyta</taxon>
        <taxon>Embryophyta</taxon>
        <taxon>Tracheophyta</taxon>
        <taxon>Spermatophyta</taxon>
        <taxon>Magnoliopsida</taxon>
        <taxon>Liliopsida</taxon>
        <taxon>Poales</taxon>
        <taxon>Poaceae</taxon>
        <taxon>PACMAD clade</taxon>
        <taxon>Arundinoideae</taxon>
        <taxon>Arundineae</taxon>
        <taxon>Arundo</taxon>
    </lineage>
</organism>
<reference evidence="1" key="1">
    <citation type="submission" date="2014-09" db="EMBL/GenBank/DDBJ databases">
        <authorList>
            <person name="Magalhaes I.L.F."/>
            <person name="Oliveira U."/>
            <person name="Santos F.R."/>
            <person name="Vidigal T.H.D.A."/>
            <person name="Brescovit A.D."/>
            <person name="Santos A.J."/>
        </authorList>
    </citation>
    <scope>NUCLEOTIDE SEQUENCE</scope>
    <source>
        <tissue evidence="1">Shoot tissue taken approximately 20 cm above the soil surface</tissue>
    </source>
</reference>
<reference evidence="1" key="2">
    <citation type="journal article" date="2015" name="Data Brief">
        <title>Shoot transcriptome of the giant reed, Arundo donax.</title>
        <authorList>
            <person name="Barrero R.A."/>
            <person name="Guerrero F.D."/>
            <person name="Moolhuijzen P."/>
            <person name="Goolsby J.A."/>
            <person name="Tidwell J."/>
            <person name="Bellgard S.E."/>
            <person name="Bellgard M.I."/>
        </authorList>
    </citation>
    <scope>NUCLEOTIDE SEQUENCE</scope>
    <source>
        <tissue evidence="1">Shoot tissue taken approximately 20 cm above the soil surface</tissue>
    </source>
</reference>
<accession>A0A0A8YMD9</accession>
<dbReference type="AlphaFoldDB" id="A0A0A8YMD9"/>
<proteinExistence type="predicted"/>
<sequence length="41" mass="4840">MPWFVIVCVLLFGKPDQFDLINYQDMIHILKVENCLMTVVI</sequence>
<protein>
    <submittedName>
        <fullName evidence="1">Uncharacterized protein</fullName>
    </submittedName>
</protein>
<evidence type="ECO:0000313" key="1">
    <source>
        <dbReference type="EMBL" id="JAD26230.1"/>
    </source>
</evidence>
<name>A0A0A8YMD9_ARUDO</name>